<feature type="transmembrane region" description="Helical" evidence="9">
    <location>
        <begin position="249"/>
        <end position="267"/>
    </location>
</feature>
<keyword evidence="7 9" id="KW-0472">Membrane</keyword>
<proteinExistence type="inferred from homology"/>
<accession>A0A8J3AIT1</accession>
<evidence type="ECO:0000313" key="11">
    <source>
        <dbReference type="EMBL" id="GGI10135.1"/>
    </source>
</evidence>
<keyword evidence="5 9" id="KW-0812">Transmembrane</keyword>
<evidence type="ECO:0000313" key="12">
    <source>
        <dbReference type="Proteomes" id="UP000626244"/>
    </source>
</evidence>
<feature type="transmembrane region" description="Helical" evidence="9">
    <location>
        <begin position="422"/>
        <end position="443"/>
    </location>
</feature>
<dbReference type="PROSITE" id="PS51257">
    <property type="entry name" value="PROKAR_LIPOPROTEIN"/>
    <property type="match status" value="1"/>
</dbReference>
<evidence type="ECO:0000256" key="2">
    <source>
        <dbReference type="ARBA" id="ARBA00022448"/>
    </source>
</evidence>
<feature type="transmembrane region" description="Helical" evidence="9">
    <location>
        <begin position="131"/>
        <end position="156"/>
    </location>
</feature>
<gene>
    <name evidence="11" type="primary">nhaC</name>
    <name evidence="11" type="ORF">GCM10007380_01270</name>
</gene>
<keyword evidence="2" id="KW-0813">Transport</keyword>
<dbReference type="AlphaFoldDB" id="A0A8J3AIT1"/>
<dbReference type="GO" id="GO:0015297">
    <property type="term" value="F:antiporter activity"/>
    <property type="evidence" value="ECO:0007669"/>
    <property type="project" value="UniProtKB-KW"/>
</dbReference>
<evidence type="ECO:0000256" key="3">
    <source>
        <dbReference type="ARBA" id="ARBA00022449"/>
    </source>
</evidence>
<feature type="transmembrane region" description="Helical" evidence="9">
    <location>
        <begin position="342"/>
        <end position="359"/>
    </location>
</feature>
<evidence type="ECO:0000256" key="8">
    <source>
        <dbReference type="ARBA" id="ARBA00038435"/>
    </source>
</evidence>
<evidence type="ECO:0000256" key="4">
    <source>
        <dbReference type="ARBA" id="ARBA00022475"/>
    </source>
</evidence>
<sequence>MKNIELISIIGLFTLIMSSCLVILKTEPHIPLLLCVVSLAIFGVTKGFKWEQIENGMKKGIQNGLSPTLILMMIGLLIGSWMLSGTVPTLLFYGISVLSAKWFAISAIFITIIVASFTGSTFTTIGTVGVALMGIAHIMGVSPAIAAGAIICGACFGDKMSPISDTTNFVPSILGIKVNEHIRHMAFTTIPALIVTIILFLIIGMGHGHSDMDQVNEMKKAIATSFEINPFLLIPCIIVFIMSFKGFSTLPTMSAGIISSIILAFIIQKGVSLEQVFTTLQSGFQLDTGNEMLNSIVNRGGLQSMMWSVSLIFIALALGGLLQELRVFDTVIKSLINLRRKGNIVIASTLSAVGVNLLTGEQYLSILLPGQLLKDVFIKRNIPLKNLSRALEDGGTLFNPIVPWSVSGAFFAATLGVPVLEYLPFAFILFITPLFSIIAAIIGKSLDGENEMKDSRKIA</sequence>
<feature type="transmembrane region" description="Helical" evidence="9">
    <location>
        <begin position="102"/>
        <end position="125"/>
    </location>
</feature>
<evidence type="ECO:0000256" key="1">
    <source>
        <dbReference type="ARBA" id="ARBA00004651"/>
    </source>
</evidence>
<dbReference type="OrthoDB" id="9762978at2"/>
<name>A0A8J3AIT1_9BACI</name>
<feature type="transmembrane region" description="Helical" evidence="9">
    <location>
        <begin position="221"/>
        <end position="242"/>
    </location>
</feature>
<comment type="similarity">
    <text evidence="8">Belongs to the NhaC Na(+)/H(+) (TC 2.A.35) antiporter family.</text>
</comment>
<feature type="transmembrane region" description="Helical" evidence="9">
    <location>
        <begin position="68"/>
        <end position="95"/>
    </location>
</feature>
<organism evidence="11 12">
    <name type="scientific">Gottfriedia solisilvae</name>
    <dbReference type="NCBI Taxonomy" id="1516104"/>
    <lineage>
        <taxon>Bacteria</taxon>
        <taxon>Bacillati</taxon>
        <taxon>Bacillota</taxon>
        <taxon>Bacilli</taxon>
        <taxon>Bacillales</taxon>
        <taxon>Bacillaceae</taxon>
        <taxon>Gottfriedia</taxon>
    </lineage>
</organism>
<keyword evidence="12" id="KW-1185">Reference proteome</keyword>
<dbReference type="NCBIfam" id="TIGR00931">
    <property type="entry name" value="antiport_nhaC"/>
    <property type="match status" value="1"/>
</dbReference>
<dbReference type="EMBL" id="BMHB01000001">
    <property type="protein sequence ID" value="GGI10135.1"/>
    <property type="molecule type" value="Genomic_DNA"/>
</dbReference>
<dbReference type="GO" id="GO:0005886">
    <property type="term" value="C:plasma membrane"/>
    <property type="evidence" value="ECO:0007669"/>
    <property type="project" value="UniProtKB-SubCell"/>
</dbReference>
<feature type="transmembrane region" description="Helical" evidence="9">
    <location>
        <begin position="186"/>
        <end position="209"/>
    </location>
</feature>
<feature type="transmembrane region" description="Helical" evidence="9">
    <location>
        <begin position="31"/>
        <end position="48"/>
    </location>
</feature>
<dbReference type="Proteomes" id="UP000626244">
    <property type="component" value="Unassembled WGS sequence"/>
</dbReference>
<dbReference type="InterPro" id="IPR004770">
    <property type="entry name" value="Na/H_antiport_NhaC"/>
</dbReference>
<feature type="transmembrane region" description="Helical" evidence="9">
    <location>
        <begin position="304"/>
        <end position="322"/>
    </location>
</feature>
<evidence type="ECO:0000256" key="9">
    <source>
        <dbReference type="SAM" id="Phobius"/>
    </source>
</evidence>
<evidence type="ECO:0000256" key="5">
    <source>
        <dbReference type="ARBA" id="ARBA00022692"/>
    </source>
</evidence>
<evidence type="ECO:0000256" key="6">
    <source>
        <dbReference type="ARBA" id="ARBA00022989"/>
    </source>
</evidence>
<feature type="transmembrane region" description="Helical" evidence="9">
    <location>
        <begin position="6"/>
        <end position="24"/>
    </location>
</feature>
<dbReference type="PANTHER" id="PTHR33451:SF6">
    <property type="entry name" value="NA(+)_H(+) ANTIPORTER NHAC"/>
    <property type="match status" value="1"/>
</dbReference>
<evidence type="ECO:0000259" key="10">
    <source>
        <dbReference type="Pfam" id="PF03553"/>
    </source>
</evidence>
<reference evidence="12" key="1">
    <citation type="journal article" date="2019" name="Int. J. Syst. Evol. Microbiol.">
        <title>The Global Catalogue of Microorganisms (GCM) 10K type strain sequencing project: providing services to taxonomists for standard genome sequencing and annotation.</title>
        <authorList>
            <consortium name="The Broad Institute Genomics Platform"/>
            <consortium name="The Broad Institute Genome Sequencing Center for Infectious Disease"/>
            <person name="Wu L."/>
            <person name="Ma J."/>
        </authorList>
    </citation>
    <scope>NUCLEOTIDE SEQUENCE [LARGE SCALE GENOMIC DNA]</scope>
    <source>
        <strain evidence="12">CGMCC 1.14993</strain>
    </source>
</reference>
<keyword evidence="6 9" id="KW-1133">Transmembrane helix</keyword>
<evidence type="ECO:0000256" key="7">
    <source>
        <dbReference type="ARBA" id="ARBA00023136"/>
    </source>
</evidence>
<comment type="caution">
    <text evidence="11">The sequence shown here is derived from an EMBL/GenBank/DDBJ whole genome shotgun (WGS) entry which is preliminary data.</text>
</comment>
<comment type="subcellular location">
    <subcellularLocation>
        <location evidence="1">Cell membrane</location>
        <topology evidence="1">Multi-pass membrane protein</topology>
    </subcellularLocation>
</comment>
<dbReference type="Pfam" id="PF03553">
    <property type="entry name" value="Na_H_antiporter"/>
    <property type="match status" value="1"/>
</dbReference>
<dbReference type="RefSeq" id="WP_088002762.1">
    <property type="nucleotide sequence ID" value="NZ_BMHB01000001.1"/>
</dbReference>
<keyword evidence="3" id="KW-0050">Antiport</keyword>
<dbReference type="PANTHER" id="PTHR33451">
    <property type="entry name" value="MALATE-2H(+)/NA(+)-LACTATE ANTIPORTER"/>
    <property type="match status" value="1"/>
</dbReference>
<dbReference type="InterPro" id="IPR052180">
    <property type="entry name" value="NhaC_Na-H+_Antiporter"/>
</dbReference>
<protein>
    <submittedName>
        <fullName evidence="11">Na(+)/H(+) antiporter NhaC</fullName>
    </submittedName>
</protein>
<dbReference type="InterPro" id="IPR018461">
    <property type="entry name" value="Na/H_Antiport_NhaC-like_C"/>
</dbReference>
<feature type="domain" description="Na+/H+ antiporter NhaC-like C-terminal" evidence="10">
    <location>
        <begin position="153"/>
        <end position="443"/>
    </location>
</feature>
<keyword evidence="4" id="KW-1003">Cell membrane</keyword>